<feature type="region of interest" description="Disordered" evidence="1">
    <location>
        <begin position="430"/>
        <end position="451"/>
    </location>
</feature>
<feature type="domain" description="DUF4378" evidence="3">
    <location>
        <begin position="741"/>
        <end position="890"/>
    </location>
</feature>
<feature type="compositionally biased region" description="Polar residues" evidence="1">
    <location>
        <begin position="372"/>
        <end position="389"/>
    </location>
</feature>
<feature type="region of interest" description="Disordered" evidence="1">
    <location>
        <begin position="179"/>
        <end position="198"/>
    </location>
</feature>
<feature type="region of interest" description="Disordered" evidence="1">
    <location>
        <begin position="367"/>
        <end position="412"/>
    </location>
</feature>
<proteinExistence type="predicted"/>
<dbReference type="InterPro" id="IPR025486">
    <property type="entry name" value="DUF4378"/>
</dbReference>
<name>A0A5C7H0G2_9ROSI</name>
<keyword evidence="5" id="KW-1185">Reference proteome</keyword>
<dbReference type="EMBL" id="VAHF01000011">
    <property type="protein sequence ID" value="TXG50524.1"/>
    <property type="molecule type" value="Genomic_DNA"/>
</dbReference>
<reference evidence="5" key="1">
    <citation type="journal article" date="2019" name="Gigascience">
        <title>De novo genome assembly of the endangered Acer yangbiense, a plant species with extremely small populations endemic to Yunnan Province, China.</title>
        <authorList>
            <person name="Yang J."/>
            <person name="Wariss H.M."/>
            <person name="Tao L."/>
            <person name="Zhang R."/>
            <person name="Yun Q."/>
            <person name="Hollingsworth P."/>
            <person name="Dao Z."/>
            <person name="Luo G."/>
            <person name="Guo H."/>
            <person name="Ma Y."/>
            <person name="Sun W."/>
        </authorList>
    </citation>
    <scope>NUCLEOTIDE SEQUENCE [LARGE SCALE GENOMIC DNA]</scope>
    <source>
        <strain evidence="5">cv. Malutang</strain>
    </source>
</reference>
<comment type="caution">
    <text evidence="4">The sequence shown here is derived from an EMBL/GenBank/DDBJ whole genome shotgun (WGS) entry which is preliminary data.</text>
</comment>
<dbReference type="Pfam" id="PF12552">
    <property type="entry name" value="DUF3741"/>
    <property type="match status" value="1"/>
</dbReference>
<evidence type="ECO:0000313" key="4">
    <source>
        <dbReference type="EMBL" id="TXG50524.1"/>
    </source>
</evidence>
<dbReference type="PANTHER" id="PTHR47212:SF2">
    <property type="entry name" value="DUF3741 DOMAIN-CONTAINING PROTEIN"/>
    <property type="match status" value="1"/>
</dbReference>
<evidence type="ECO:0008006" key="6">
    <source>
        <dbReference type="Google" id="ProtNLM"/>
    </source>
</evidence>
<feature type="compositionally biased region" description="Basic and acidic residues" evidence="1">
    <location>
        <begin position="430"/>
        <end position="450"/>
    </location>
</feature>
<evidence type="ECO:0000256" key="1">
    <source>
        <dbReference type="SAM" id="MobiDB-lite"/>
    </source>
</evidence>
<feature type="domain" description="DUF3741" evidence="2">
    <location>
        <begin position="221"/>
        <end position="265"/>
    </location>
</feature>
<dbReference type="OrthoDB" id="952876at2759"/>
<evidence type="ECO:0000313" key="5">
    <source>
        <dbReference type="Proteomes" id="UP000323000"/>
    </source>
</evidence>
<protein>
    <recommendedName>
        <fullName evidence="6">DUF3741 domain-containing protein</fullName>
    </recommendedName>
</protein>
<dbReference type="InterPro" id="IPR022212">
    <property type="entry name" value="DUF3741"/>
</dbReference>
<organism evidence="4 5">
    <name type="scientific">Acer yangbiense</name>
    <dbReference type="NCBI Taxonomy" id="1000413"/>
    <lineage>
        <taxon>Eukaryota</taxon>
        <taxon>Viridiplantae</taxon>
        <taxon>Streptophyta</taxon>
        <taxon>Embryophyta</taxon>
        <taxon>Tracheophyta</taxon>
        <taxon>Spermatophyta</taxon>
        <taxon>Magnoliopsida</taxon>
        <taxon>eudicotyledons</taxon>
        <taxon>Gunneridae</taxon>
        <taxon>Pentapetalae</taxon>
        <taxon>rosids</taxon>
        <taxon>malvids</taxon>
        <taxon>Sapindales</taxon>
        <taxon>Sapindaceae</taxon>
        <taxon>Hippocastanoideae</taxon>
        <taxon>Acereae</taxon>
        <taxon>Acer</taxon>
    </lineage>
</organism>
<feature type="region of interest" description="Disordered" evidence="1">
    <location>
        <begin position="696"/>
        <end position="716"/>
    </location>
</feature>
<dbReference type="Proteomes" id="UP000323000">
    <property type="component" value="Chromosome 11"/>
</dbReference>
<sequence length="907" mass="102830">MSNNFSHIMDKRSPKSPVLYERYKSGCAWSLMRFCDFRQDDPDRKLISNRKGLNTHVADDRFTKNRFDLLSNFEEKGQYIDDGVARKTLTTNSDKPDITRIKEEEMAAEKQIKNKITNSRAEHVISDSQPTRHVPKNRRRKASKGFHGCKDIATLGSYESSADASSKKSNTVALNEASCNRTNPKKGRDSSCRSISPQKCDQIGENDLQVRMNEAAEAFINQNFIKGRYPERDRTNHQSKHFSDALEILNSNKDLFIKLLQDPNSLLVKHIQDLRDSQAKKQETKSFSDAKVSENCSIGSIDPENSDTIVVLKPDLTSMQNSELEMSESSSPRSLYSLRNRAQSDKPAYFSFEHMKRKLKHAIGLRRKEKISMSTGSTLHKSSRDIQNSGDGGKGKSLEVEESNSSSKVNLGIDRTMKSSQVVKRIDKTCKGKEEESGIKRGGSGHEDSKLSMVRLKQREAYMDVESRKRLSEILRKSNENYSRRQDEKTSGKTILLPEYDFLSTFSPGRHWEHGFNSAQMRFSPYSNNQMVNEKKQRLRKELENKYLSSVRQTVVEAPSWTDYKKFTDQLQTLDAKPIIPRNHFSDIQIHESVCSVYNTSSPRGSMKIVETHNTTSSREINYVGVSSKAYGTRNTSSNQSATANTCGENRNLKYSKLDLLAESCTSPASKDTNGTKDKAEHPSPVSVLEEFLDEDITSPPSTRLEPAEPATEPKQINCASPEDLKINLSNVMDEHEPLSKYVRELLQVSGINWDELSIKYYSSPEQLLESSLFDQVEALPDQSCADDPKLLFDYVNEVLLEVYHCHFSCSPWSSLVKTKLQPILSLKDVHYEIMKCVNWDFLSQQRPSLTLQQLVEKDLAKSGTWMDILGIDTERAISELVDSVLEKLTLETAIDLSIICRGALLK</sequence>
<feature type="region of interest" description="Disordered" evidence="1">
    <location>
        <begin position="666"/>
        <end position="685"/>
    </location>
</feature>
<dbReference type="AlphaFoldDB" id="A0A5C7H0G2"/>
<evidence type="ECO:0000259" key="2">
    <source>
        <dbReference type="Pfam" id="PF12552"/>
    </source>
</evidence>
<gene>
    <name evidence="4" type="ORF">EZV62_023048</name>
</gene>
<dbReference type="Pfam" id="PF14309">
    <property type="entry name" value="DUF4378"/>
    <property type="match status" value="1"/>
</dbReference>
<dbReference type="PANTHER" id="PTHR47212">
    <property type="entry name" value="ADHESIN-LIKE PROTEIN, PUTATIVE (DUF3741)-RELATED"/>
    <property type="match status" value="1"/>
</dbReference>
<evidence type="ECO:0000259" key="3">
    <source>
        <dbReference type="Pfam" id="PF14309"/>
    </source>
</evidence>
<feature type="compositionally biased region" description="Basic residues" evidence="1">
    <location>
        <begin position="133"/>
        <end position="144"/>
    </location>
</feature>
<feature type="region of interest" description="Disordered" evidence="1">
    <location>
        <begin position="126"/>
        <end position="146"/>
    </location>
</feature>
<accession>A0A5C7H0G2</accession>